<dbReference type="InterPro" id="IPR050344">
    <property type="entry name" value="Peptidase_M1_aminopeptidases"/>
</dbReference>
<evidence type="ECO:0000313" key="4">
    <source>
        <dbReference type="EMBL" id="MBV7267630.1"/>
    </source>
</evidence>
<dbReference type="CDD" id="cd09603">
    <property type="entry name" value="M1_APN_like"/>
    <property type="match status" value="1"/>
</dbReference>
<evidence type="ECO:0000259" key="3">
    <source>
        <dbReference type="Pfam" id="PF17900"/>
    </source>
</evidence>
<name>A0A9X1F585_9FLAO</name>
<dbReference type="InterPro" id="IPR014782">
    <property type="entry name" value="Peptidase_M1_dom"/>
</dbReference>
<dbReference type="GO" id="GO:0005737">
    <property type="term" value="C:cytoplasm"/>
    <property type="evidence" value="ECO:0007669"/>
    <property type="project" value="TreeGrafter"/>
</dbReference>
<dbReference type="GO" id="GO:0016020">
    <property type="term" value="C:membrane"/>
    <property type="evidence" value="ECO:0007669"/>
    <property type="project" value="TreeGrafter"/>
</dbReference>
<feature type="domain" description="Peptidase M1 membrane alanine aminopeptidase" evidence="2">
    <location>
        <begin position="238"/>
        <end position="437"/>
    </location>
</feature>
<dbReference type="Proteomes" id="UP001138894">
    <property type="component" value="Unassembled WGS sequence"/>
</dbReference>
<evidence type="ECO:0000259" key="2">
    <source>
        <dbReference type="Pfam" id="PF01433"/>
    </source>
</evidence>
<dbReference type="GO" id="GO:0042277">
    <property type="term" value="F:peptide binding"/>
    <property type="evidence" value="ECO:0007669"/>
    <property type="project" value="TreeGrafter"/>
</dbReference>
<reference evidence="4" key="1">
    <citation type="submission" date="2021-04" db="EMBL/GenBank/DDBJ databases">
        <authorList>
            <person name="Pira H."/>
            <person name="Risdian C."/>
            <person name="Wink J."/>
        </authorList>
    </citation>
    <scope>NUCLEOTIDE SEQUENCE</scope>
    <source>
        <strain evidence="4">WHY3</strain>
    </source>
</reference>
<feature type="signal peptide" evidence="1">
    <location>
        <begin position="1"/>
        <end position="20"/>
    </location>
</feature>
<dbReference type="InterPro" id="IPR045357">
    <property type="entry name" value="Aminopeptidase_N-like_N"/>
</dbReference>
<feature type="domain" description="Aminopeptidase N-like N-terminal" evidence="3">
    <location>
        <begin position="37"/>
        <end position="198"/>
    </location>
</feature>
<evidence type="ECO:0000256" key="1">
    <source>
        <dbReference type="SAM" id="SignalP"/>
    </source>
</evidence>
<dbReference type="Pfam" id="PF01433">
    <property type="entry name" value="Peptidase_M1"/>
    <property type="match status" value="1"/>
</dbReference>
<protein>
    <submittedName>
        <fullName evidence="4">M1 family metallopeptidase</fullName>
    </submittedName>
</protein>
<keyword evidence="5" id="KW-1185">Reference proteome</keyword>
<gene>
    <name evidence="4" type="ORF">KCG49_00320</name>
</gene>
<dbReference type="AlphaFoldDB" id="A0A9X1F585"/>
<evidence type="ECO:0000313" key="5">
    <source>
        <dbReference type="Proteomes" id="UP001138894"/>
    </source>
</evidence>
<comment type="caution">
    <text evidence="4">The sequence shown here is derived from an EMBL/GenBank/DDBJ whole genome shotgun (WGS) entry which is preliminary data.</text>
</comment>
<dbReference type="Pfam" id="PF17900">
    <property type="entry name" value="Peptidase_M1_N"/>
    <property type="match status" value="1"/>
</dbReference>
<sequence length="659" mass="76854">MKKLLSVSVFFLLSVSFAQQTDYVDFKQLNADLFFIPDSTNVKGVLNFEFDIIKDIDSVYIDARQMKFFDLTLIKNNTDAKSVPMVLKNDEKRLIIYSDFKKNETYHLSFKYTATPKKALYFVERNGNLQIWTQGQGKYTSNWLPSIDDVNDKIQFDLKITHNKKYEVISNGLLEKKHVNDSTTTWNYNMQMPMPSYLVALAIGEYDKKIETSKSGIPLEYYYYPEDSLKVEPTYRYSKQMFDFLEEEIGFAYPWQNYKQVPVHDFLYAGMENTSCTIFSDAFVVDSIGFNDKNYINVNAHELAHQWFGNLVTAKSGKHHWLQEGFATYYALLAERDIFDDNHYFFKLYESAVDLGRQDIAGKGTSLLNPKSSSLTFYQRGAWVIHALRNKVGDAIFKQAVRNYLNKHQFANVETSDFISEVESLYGKSLYGFVNLWIKQKEFPVDAAFNLLKNHSTYINEYLMVDCQTKSSKCTEYLKYYVSDEAKVKVISQAPDLVTKDTFKHGLKVRQAISQYVTKIPKNLKEEYESLLNDKSYMTIENALYNLWSNFPEERAKYLSKTRNVVGLSDKNVRLLWIVLNLSTPFYQADNKQGLFEELVSYTDEKYNADLRISAFQYLDLIKSCNEKCISNIENAKSHHNWRLVKFAKEFSEKLQNKE</sequence>
<dbReference type="GO" id="GO:0005615">
    <property type="term" value="C:extracellular space"/>
    <property type="evidence" value="ECO:0007669"/>
    <property type="project" value="TreeGrafter"/>
</dbReference>
<dbReference type="EMBL" id="JAGSPD010000001">
    <property type="protein sequence ID" value="MBV7267630.1"/>
    <property type="molecule type" value="Genomic_DNA"/>
</dbReference>
<dbReference type="PANTHER" id="PTHR11533">
    <property type="entry name" value="PROTEASE M1 ZINC METALLOPROTEASE"/>
    <property type="match status" value="1"/>
</dbReference>
<organism evidence="4 5">
    <name type="scientific">Winogradskyella luteola</name>
    <dbReference type="NCBI Taxonomy" id="2828330"/>
    <lineage>
        <taxon>Bacteria</taxon>
        <taxon>Pseudomonadati</taxon>
        <taxon>Bacteroidota</taxon>
        <taxon>Flavobacteriia</taxon>
        <taxon>Flavobacteriales</taxon>
        <taxon>Flavobacteriaceae</taxon>
        <taxon>Winogradskyella</taxon>
    </lineage>
</organism>
<keyword evidence="1" id="KW-0732">Signal</keyword>
<dbReference type="GO" id="GO:0070006">
    <property type="term" value="F:metalloaminopeptidase activity"/>
    <property type="evidence" value="ECO:0007669"/>
    <property type="project" value="TreeGrafter"/>
</dbReference>
<dbReference type="GO" id="GO:0043171">
    <property type="term" value="P:peptide catabolic process"/>
    <property type="evidence" value="ECO:0007669"/>
    <property type="project" value="TreeGrafter"/>
</dbReference>
<dbReference type="RefSeq" id="WP_218544189.1">
    <property type="nucleotide sequence ID" value="NZ_JAGSPD010000001.1"/>
</dbReference>
<dbReference type="PANTHER" id="PTHR11533:SF174">
    <property type="entry name" value="PUROMYCIN-SENSITIVE AMINOPEPTIDASE-RELATED"/>
    <property type="match status" value="1"/>
</dbReference>
<feature type="chain" id="PRO_5040927840" evidence="1">
    <location>
        <begin position="21"/>
        <end position="659"/>
    </location>
</feature>
<proteinExistence type="predicted"/>
<accession>A0A9X1F585</accession>
<dbReference type="GO" id="GO:0008270">
    <property type="term" value="F:zinc ion binding"/>
    <property type="evidence" value="ECO:0007669"/>
    <property type="project" value="InterPro"/>
</dbReference>